<evidence type="ECO:0000313" key="4">
    <source>
        <dbReference type="Proteomes" id="UP001623661"/>
    </source>
</evidence>
<name>A0ABW8TN81_9CLOT</name>
<dbReference type="Gene3D" id="3.30.1180.10">
    <property type="match status" value="1"/>
</dbReference>
<protein>
    <submittedName>
        <fullName evidence="3">DegV family protein</fullName>
    </submittedName>
</protein>
<dbReference type="RefSeq" id="WP_406763256.1">
    <property type="nucleotide sequence ID" value="NZ_JBJHZY010000001.1"/>
</dbReference>
<accession>A0ABW8TN81</accession>
<dbReference type="NCBIfam" id="TIGR00762">
    <property type="entry name" value="DegV"/>
    <property type="match status" value="1"/>
</dbReference>
<organism evidence="3 4">
    <name type="scientific">Candidatus Clostridium radicumherbarum</name>
    <dbReference type="NCBI Taxonomy" id="3381662"/>
    <lineage>
        <taxon>Bacteria</taxon>
        <taxon>Bacillati</taxon>
        <taxon>Bacillota</taxon>
        <taxon>Clostridia</taxon>
        <taxon>Eubacteriales</taxon>
        <taxon>Clostridiaceae</taxon>
        <taxon>Clostridium</taxon>
    </lineage>
</organism>
<dbReference type="PANTHER" id="PTHR33434:SF3">
    <property type="entry name" value="DEGV DOMAIN-CONTAINING PROTEIN YITS"/>
    <property type="match status" value="1"/>
</dbReference>
<comment type="caution">
    <text evidence="3">The sequence shown here is derived from an EMBL/GenBank/DDBJ whole genome shotgun (WGS) entry which is preliminary data.</text>
</comment>
<dbReference type="Proteomes" id="UP001623661">
    <property type="component" value="Unassembled WGS sequence"/>
</dbReference>
<evidence type="ECO:0000256" key="2">
    <source>
        <dbReference type="ARBA" id="ARBA00023121"/>
    </source>
</evidence>
<dbReference type="SUPFAM" id="SSF82549">
    <property type="entry name" value="DAK1/DegV-like"/>
    <property type="match status" value="1"/>
</dbReference>
<reference evidence="3 4" key="1">
    <citation type="submission" date="2024-11" db="EMBL/GenBank/DDBJ databases">
        <authorList>
            <person name="Heng Y.C."/>
            <person name="Lim A.C.H."/>
            <person name="Lee J.K.Y."/>
            <person name="Kittelmann S."/>
        </authorList>
    </citation>
    <scope>NUCLEOTIDE SEQUENCE [LARGE SCALE GENOMIC DNA]</scope>
    <source>
        <strain evidence="3 4">WILCCON 0202</strain>
    </source>
</reference>
<dbReference type="Gene3D" id="3.40.50.10170">
    <property type="match status" value="1"/>
</dbReference>
<dbReference type="InterPro" id="IPR050270">
    <property type="entry name" value="DegV_domain_contain"/>
</dbReference>
<dbReference type="EMBL" id="JBJHZY010000001">
    <property type="protein sequence ID" value="MFL0266626.1"/>
    <property type="molecule type" value="Genomic_DNA"/>
</dbReference>
<proteinExistence type="predicted"/>
<evidence type="ECO:0000313" key="3">
    <source>
        <dbReference type="EMBL" id="MFL0266626.1"/>
    </source>
</evidence>
<dbReference type="InterPro" id="IPR003797">
    <property type="entry name" value="DegV"/>
</dbReference>
<dbReference type="PROSITE" id="PS51482">
    <property type="entry name" value="DEGV"/>
    <property type="match status" value="1"/>
</dbReference>
<sequence>MTKIIVDSTCDLPEELLEKYSITTLPLRILIKDVEYLDKRTIRIEEVYTAMRAGILPRTSQPRPKDIYNLFMEYCNKGIDFIYLAFSSALSGTFQVAESIAAEFKSKFPKIKIAVIDSKGGSTAAGLIALQAAKLAEAYNDFDIIVNEVSELIKHVEHIFTISDLNWLIKGGRISKTKGLFGSLLDIKPILDVKDGEMEVIQKIRGRRKAINAVVDILEKRLEKFPNQIIGISHADDIETANELMEIIKKRIGNNNFIVNKIGSVLGSHLGIGGVGVFFFNDKNKLYID</sequence>
<dbReference type="Pfam" id="PF02645">
    <property type="entry name" value="DegV"/>
    <property type="match status" value="1"/>
</dbReference>
<comment type="function">
    <text evidence="1">May bind long-chain fatty acids, such as palmitate, and may play a role in lipid transport or fatty acid metabolism.</text>
</comment>
<dbReference type="InterPro" id="IPR043168">
    <property type="entry name" value="DegV_C"/>
</dbReference>
<gene>
    <name evidence="3" type="ORF">ACJDUH_00835</name>
</gene>
<keyword evidence="4" id="KW-1185">Reference proteome</keyword>
<keyword evidence="2" id="KW-0446">Lipid-binding</keyword>
<dbReference type="PANTHER" id="PTHR33434">
    <property type="entry name" value="DEGV DOMAIN-CONTAINING PROTEIN DR_1986-RELATED"/>
    <property type="match status" value="1"/>
</dbReference>
<evidence type="ECO:0000256" key="1">
    <source>
        <dbReference type="ARBA" id="ARBA00003238"/>
    </source>
</evidence>